<evidence type="ECO:0000256" key="3">
    <source>
        <dbReference type="SAM" id="MobiDB-lite"/>
    </source>
</evidence>
<name>A0A165NM20_9AGAM</name>
<feature type="compositionally biased region" description="Polar residues" evidence="3">
    <location>
        <begin position="44"/>
        <end position="69"/>
    </location>
</feature>
<evidence type="ECO:0000259" key="4">
    <source>
        <dbReference type="PROSITE" id="PS50003"/>
    </source>
</evidence>
<evidence type="ECO:0000313" key="5">
    <source>
        <dbReference type="EMBL" id="KZT19830.1"/>
    </source>
</evidence>
<feature type="compositionally biased region" description="Polar residues" evidence="3">
    <location>
        <begin position="1358"/>
        <end position="1369"/>
    </location>
</feature>
<dbReference type="EMBL" id="KV425632">
    <property type="protein sequence ID" value="KZT19830.1"/>
    <property type="molecule type" value="Genomic_DNA"/>
</dbReference>
<feature type="compositionally biased region" description="Low complexity" evidence="3">
    <location>
        <begin position="440"/>
        <end position="449"/>
    </location>
</feature>
<dbReference type="PANTHER" id="PTHR36100:SF1">
    <property type="entry name" value="BUD SITE SELECTION PROTEIN 4"/>
    <property type="match status" value="1"/>
</dbReference>
<dbReference type="SMART" id="SM00233">
    <property type="entry name" value="PH"/>
    <property type="match status" value="1"/>
</dbReference>
<organism evidence="5 6">
    <name type="scientific">Neolentinus lepideus HHB14362 ss-1</name>
    <dbReference type="NCBI Taxonomy" id="1314782"/>
    <lineage>
        <taxon>Eukaryota</taxon>
        <taxon>Fungi</taxon>
        <taxon>Dikarya</taxon>
        <taxon>Basidiomycota</taxon>
        <taxon>Agaricomycotina</taxon>
        <taxon>Agaricomycetes</taxon>
        <taxon>Gloeophyllales</taxon>
        <taxon>Gloeophyllaceae</taxon>
        <taxon>Neolentinus</taxon>
    </lineage>
</organism>
<dbReference type="Gene3D" id="2.30.29.30">
    <property type="entry name" value="Pleckstrin-homology domain (PH domain)/Phosphotyrosine-binding domain (PTB)"/>
    <property type="match status" value="1"/>
</dbReference>
<protein>
    <recommendedName>
        <fullName evidence="4">PH domain-containing protein</fullName>
    </recommendedName>
</protein>
<feature type="region of interest" description="Disordered" evidence="3">
    <location>
        <begin position="440"/>
        <end position="568"/>
    </location>
</feature>
<feature type="region of interest" description="Disordered" evidence="3">
    <location>
        <begin position="1083"/>
        <end position="1108"/>
    </location>
</feature>
<keyword evidence="2" id="KW-0131">Cell cycle</keyword>
<feature type="compositionally biased region" description="Polar residues" evidence="3">
    <location>
        <begin position="361"/>
        <end position="372"/>
    </location>
</feature>
<dbReference type="OrthoDB" id="2123378at2759"/>
<feature type="region of interest" description="Disordered" evidence="3">
    <location>
        <begin position="339"/>
        <end position="380"/>
    </location>
</feature>
<reference evidence="5 6" key="1">
    <citation type="journal article" date="2016" name="Mol. Biol. Evol.">
        <title>Comparative Genomics of Early-Diverging Mushroom-Forming Fungi Provides Insights into the Origins of Lignocellulose Decay Capabilities.</title>
        <authorList>
            <person name="Nagy L.G."/>
            <person name="Riley R."/>
            <person name="Tritt A."/>
            <person name="Adam C."/>
            <person name="Daum C."/>
            <person name="Floudas D."/>
            <person name="Sun H."/>
            <person name="Yadav J.S."/>
            <person name="Pangilinan J."/>
            <person name="Larsson K.H."/>
            <person name="Matsuura K."/>
            <person name="Barry K."/>
            <person name="Labutti K."/>
            <person name="Kuo R."/>
            <person name="Ohm R.A."/>
            <person name="Bhattacharya S.S."/>
            <person name="Shirouzu T."/>
            <person name="Yoshinaga Y."/>
            <person name="Martin F.M."/>
            <person name="Grigoriev I.V."/>
            <person name="Hibbett D.S."/>
        </authorList>
    </citation>
    <scope>NUCLEOTIDE SEQUENCE [LARGE SCALE GENOMIC DNA]</scope>
    <source>
        <strain evidence="5 6">HHB14362 ss-1</strain>
    </source>
</reference>
<dbReference type="STRING" id="1314782.A0A165NM20"/>
<dbReference type="InterPro" id="IPR052007">
    <property type="entry name" value="Bud4"/>
</dbReference>
<dbReference type="SUPFAM" id="SSF50729">
    <property type="entry name" value="PH domain-like"/>
    <property type="match status" value="1"/>
</dbReference>
<sequence>MSAFSSPGNAQSSSRNPPITPLRIAKRASPQPGRSKLESIQLARRTSSSYKHVRNNNLVSKSPFKSQIPTPSPARPSPGADVPSLPTQRRVSGEKRPRPLSMTEPLENEAPFKRRQSRGLQGLIEREPVSNSPFKQRAESQTERSVTPPAVPEKLTVDTTTTQPALSPRSALVSRRLHGPRSNDGQNPLGSRRQRRKTVTFNECCDVVEFDQESIELRDDDPFYSDGEDGEEDEDGEGPDVDVDDLDLTAPFTPNPAEVHTPVSTSPLPPDMETEDGVPYGRTHHHDRHLVRTEDIEDPPSLDSPSSSLPQLDAITPEKYRGHLALTSSPVHAVTRAFATEEEEKEHVQTQEPQQDILPNAASSANTNTGPTAPSPPVAIKDEPSLIELSFISSSSLDPANLSIGQTEVSLSGLEEEFGLSPGREPQSSLELAPVAPLRLSLSPSHSPRGALPILPRSASPLNPGGGLGSRASPAPPSPLGRRGSPALASPLGRMGSPLAGGHLSGSANGRSSPYARVGSPFNRGEAGSPFGRVSGEGELGDSLSGRRSPRISRDDVQRRLQTKRSIESPLREVPHIPIGEKVDMKKEMPEEEVWIKETSSGFIDPADLGKIASAEMTVDNSLEDATLDKAIKATVQQAVAVGEKKPLMLNHLSRQDNPTYDGVMSIDPTPAPTDPPRPLLPRRAHTLADGETDFRSSLGEGDLNISPSLPLMTDTEGEPDFKGSLTTSLAGMRLSEMSALDRLMEDVGGAEGRGMRVEALGEGVVAGRYGLSEDGSVETTQEDVPALPQAQEQRPVVGRGETDPAALSTSQFGFTGNIGGVTSRNVSGSSIPPAVPPKDAIRTREEMIIEKRREARRKEIGLSVDVGCLSPSTALLGNGLPEGVVARPSRRRSMSTGDAEDMKRLELTMPMSMEDGDELAESIDRELRRRGGDTRAKYRVREHEGTIYASADADRDRIRHMTSTGDLDGGGAWRAVRRPSDMNEYAKQIRAYRAQDKSGKMFGKLFVKVLGVRNLKVPIPREPTVMTCTLNNGIHFVTTPEVILSPSSVIGQEFELLEHAGLEFTLTLRIRRDHHIVSMFQAITPPTPRPTPPPPPPPASKGGLRSFFSSPKKSSHVAQRLVPAPPREPRIPENLARYLTPDCVLGRAMVSFKEQDIASRCDTKLFETAFPLLGQRLETDMQTTHIQIGEILLQMFRFPALPGVPPSKLPQSLQECHEGLRNIQWHKQTYFEGTLTQSGGDCTTWRRRPFRIIGANLIAFNDVTKRPTATIDLKKAVAVQDDEERACSAATGDDSLLGMERSFRLLFPKDQQIIFFADTDQEKTRWLEVLRALVSRIPPNPFWAELVWQRQDEQSRRQGSSGHHTSSIVHDPPPS</sequence>
<feature type="compositionally biased region" description="Basic and acidic residues" evidence="3">
    <location>
        <begin position="552"/>
        <end position="568"/>
    </location>
</feature>
<feature type="region of interest" description="Disordered" evidence="3">
    <location>
        <begin position="212"/>
        <end position="312"/>
    </location>
</feature>
<feature type="compositionally biased region" description="Pro residues" evidence="3">
    <location>
        <begin position="1086"/>
        <end position="1100"/>
    </location>
</feature>
<dbReference type="PROSITE" id="PS50003">
    <property type="entry name" value="PH_DOMAIN"/>
    <property type="match status" value="1"/>
</dbReference>
<evidence type="ECO:0000256" key="1">
    <source>
        <dbReference type="ARBA" id="ARBA00022618"/>
    </source>
</evidence>
<feature type="compositionally biased region" description="Polar residues" evidence="3">
    <location>
        <begin position="1"/>
        <end position="17"/>
    </location>
</feature>
<keyword evidence="1" id="KW-0132">Cell division</keyword>
<dbReference type="InParanoid" id="A0A165NM20"/>
<dbReference type="GO" id="GO:0005525">
    <property type="term" value="F:GTP binding"/>
    <property type="evidence" value="ECO:0007669"/>
    <property type="project" value="TreeGrafter"/>
</dbReference>
<feature type="compositionally biased region" description="Acidic residues" evidence="3">
    <location>
        <begin position="222"/>
        <end position="247"/>
    </location>
</feature>
<dbReference type="PANTHER" id="PTHR36100">
    <property type="entry name" value="BUD SITE SELECTION PROTEIN 4"/>
    <property type="match status" value="1"/>
</dbReference>
<dbReference type="Pfam" id="PF00169">
    <property type="entry name" value="PH"/>
    <property type="match status" value="1"/>
</dbReference>
<evidence type="ECO:0000256" key="2">
    <source>
        <dbReference type="ARBA" id="ARBA00023306"/>
    </source>
</evidence>
<gene>
    <name evidence="5" type="ORF">NEOLEDRAFT_1183069</name>
</gene>
<dbReference type="Proteomes" id="UP000076761">
    <property type="component" value="Unassembled WGS sequence"/>
</dbReference>
<feature type="compositionally biased region" description="Low complexity" evidence="3">
    <location>
        <begin position="301"/>
        <end position="312"/>
    </location>
</feature>
<dbReference type="InterPro" id="IPR011993">
    <property type="entry name" value="PH-like_dom_sf"/>
</dbReference>
<dbReference type="InterPro" id="IPR001849">
    <property type="entry name" value="PH_domain"/>
</dbReference>
<proteinExistence type="predicted"/>
<feature type="region of interest" description="Disordered" evidence="3">
    <location>
        <begin position="1"/>
        <end position="195"/>
    </location>
</feature>
<feature type="domain" description="PH" evidence="4">
    <location>
        <begin position="1229"/>
        <end position="1336"/>
    </location>
</feature>
<dbReference type="GO" id="GO:0051301">
    <property type="term" value="P:cell division"/>
    <property type="evidence" value="ECO:0007669"/>
    <property type="project" value="UniProtKB-KW"/>
</dbReference>
<accession>A0A165NM20</accession>
<keyword evidence="6" id="KW-1185">Reference proteome</keyword>
<evidence type="ECO:0000313" key="6">
    <source>
        <dbReference type="Proteomes" id="UP000076761"/>
    </source>
</evidence>
<feature type="region of interest" description="Disordered" evidence="3">
    <location>
        <begin position="778"/>
        <end position="811"/>
    </location>
</feature>
<feature type="region of interest" description="Disordered" evidence="3">
    <location>
        <begin position="1354"/>
        <end position="1376"/>
    </location>
</feature>